<proteinExistence type="predicted"/>
<evidence type="ECO:0000256" key="1">
    <source>
        <dbReference type="SAM" id="MobiDB-lite"/>
    </source>
</evidence>
<dbReference type="EnsemblPlants" id="Kaladp1261s0002.1.v1.1">
    <property type="protein sequence ID" value="Kaladp1261s0002.1.v1.1.CDS.1"/>
    <property type="gene ID" value="Kaladp1261s0002.v1.1"/>
</dbReference>
<protein>
    <submittedName>
        <fullName evidence="2">Uncharacterized protein</fullName>
    </submittedName>
</protein>
<name>A0A7N0VMT2_KALFE</name>
<feature type="compositionally biased region" description="Polar residues" evidence="1">
    <location>
        <begin position="62"/>
        <end position="71"/>
    </location>
</feature>
<evidence type="ECO:0000313" key="2">
    <source>
        <dbReference type="EnsemblPlants" id="Kaladp1261s0002.1.v1.1.CDS.1"/>
    </source>
</evidence>
<reference evidence="2" key="1">
    <citation type="submission" date="2021-01" db="UniProtKB">
        <authorList>
            <consortium name="EnsemblPlants"/>
        </authorList>
    </citation>
    <scope>IDENTIFICATION</scope>
</reference>
<feature type="region of interest" description="Disordered" evidence="1">
    <location>
        <begin position="50"/>
        <end position="71"/>
    </location>
</feature>
<organism evidence="2 3">
    <name type="scientific">Kalanchoe fedtschenkoi</name>
    <name type="common">Lavender scallops</name>
    <name type="synonym">South American air plant</name>
    <dbReference type="NCBI Taxonomy" id="63787"/>
    <lineage>
        <taxon>Eukaryota</taxon>
        <taxon>Viridiplantae</taxon>
        <taxon>Streptophyta</taxon>
        <taxon>Embryophyta</taxon>
        <taxon>Tracheophyta</taxon>
        <taxon>Spermatophyta</taxon>
        <taxon>Magnoliopsida</taxon>
        <taxon>eudicotyledons</taxon>
        <taxon>Gunneridae</taxon>
        <taxon>Pentapetalae</taxon>
        <taxon>Saxifragales</taxon>
        <taxon>Crassulaceae</taxon>
        <taxon>Kalanchoe</taxon>
    </lineage>
</organism>
<dbReference type="Gramene" id="Kaladp1261s0002.1.v1.1">
    <property type="protein sequence ID" value="Kaladp1261s0002.1.v1.1.CDS.1"/>
    <property type="gene ID" value="Kaladp1261s0002.v1.1"/>
</dbReference>
<accession>A0A7N0VMT2</accession>
<dbReference type="Proteomes" id="UP000594263">
    <property type="component" value="Unplaced"/>
</dbReference>
<keyword evidence="3" id="KW-1185">Reference proteome</keyword>
<dbReference type="AlphaFoldDB" id="A0A7N0VMT2"/>
<evidence type="ECO:0000313" key="3">
    <source>
        <dbReference type="Proteomes" id="UP000594263"/>
    </source>
</evidence>
<sequence>MYNIDIQEPQGKVFHQHVEYELYPPHSEDCQTFIYEKRKCLEKLMREDSEEGTKKQCVPKLQPTSTNPAPTINTNVLVMKVTGFMDGFGQRKSLKLNQYQ</sequence>